<proteinExistence type="predicted"/>
<protein>
    <submittedName>
        <fullName evidence="1">Uncharacterized protein</fullName>
    </submittedName>
</protein>
<name>A0A822CCP9_9BILA</name>
<feature type="non-terminal residue" evidence="1">
    <location>
        <position position="50"/>
    </location>
</feature>
<comment type="caution">
    <text evidence="1">The sequence shown here is derived from an EMBL/GenBank/DDBJ whole genome shotgun (WGS) entry which is preliminary data.</text>
</comment>
<dbReference type="Proteomes" id="UP000663848">
    <property type="component" value="Unassembled WGS sequence"/>
</dbReference>
<evidence type="ECO:0000313" key="2">
    <source>
        <dbReference type="Proteomes" id="UP000663848"/>
    </source>
</evidence>
<reference evidence="1" key="1">
    <citation type="submission" date="2021-02" db="EMBL/GenBank/DDBJ databases">
        <authorList>
            <person name="Nowell W R."/>
        </authorList>
    </citation>
    <scope>NUCLEOTIDE SEQUENCE</scope>
</reference>
<evidence type="ECO:0000313" key="1">
    <source>
        <dbReference type="EMBL" id="CAF5040409.1"/>
    </source>
</evidence>
<dbReference type="AlphaFoldDB" id="A0A822CCP9"/>
<organism evidence="1 2">
    <name type="scientific">Rotaria socialis</name>
    <dbReference type="NCBI Taxonomy" id="392032"/>
    <lineage>
        <taxon>Eukaryota</taxon>
        <taxon>Metazoa</taxon>
        <taxon>Spiralia</taxon>
        <taxon>Gnathifera</taxon>
        <taxon>Rotifera</taxon>
        <taxon>Eurotatoria</taxon>
        <taxon>Bdelloidea</taxon>
        <taxon>Philodinida</taxon>
        <taxon>Philodinidae</taxon>
        <taxon>Rotaria</taxon>
    </lineage>
</organism>
<dbReference type="EMBL" id="CAJOBR010046706">
    <property type="protein sequence ID" value="CAF5040409.1"/>
    <property type="molecule type" value="Genomic_DNA"/>
</dbReference>
<feature type="non-terminal residue" evidence="1">
    <location>
        <position position="1"/>
    </location>
</feature>
<gene>
    <name evidence="1" type="ORF">QYT958_LOCUS41350</name>
</gene>
<sequence>MLLSERDRRAHLSRKFSINNSPSFAWYSPSSSLTSNYSLKNLTDILRITL</sequence>
<accession>A0A822CCP9</accession>